<evidence type="ECO:0000259" key="1">
    <source>
        <dbReference type="Pfam" id="PF20594"/>
    </source>
</evidence>
<sequence length="142" mass="16223">MTTKIPTTMEDAIDMLVVEMPETSRMMIKQREITTHVSVHHGYGTSIRNDLSLWDDNSPIVKHFRERFGLGHADDISGILTAGVFAAIRGVPFDPLPQVERYKAHWEKEGLDPVTNGPQMTSFVPAQRKRNWWAYFGLRRGD</sequence>
<evidence type="ECO:0000313" key="3">
    <source>
        <dbReference type="Proteomes" id="UP001057427"/>
    </source>
</evidence>
<organism evidence="2 3">
    <name type="scientific">Brevundimonas phage vB_BgoS-Bajun</name>
    <dbReference type="NCBI Taxonomy" id="2948594"/>
    <lineage>
        <taxon>Viruses</taxon>
        <taxon>Duplodnaviria</taxon>
        <taxon>Heunggongvirae</taxon>
        <taxon>Uroviricota</taxon>
        <taxon>Caudoviricetes</taxon>
        <taxon>Dolichocephalovirinae</taxon>
    </lineage>
</organism>
<protein>
    <recommendedName>
        <fullName evidence="1">DUF6794 domain-containing protein</fullName>
    </recommendedName>
</protein>
<name>A0A9E7N7K0_9CAUD</name>
<feature type="domain" description="DUF6794" evidence="1">
    <location>
        <begin position="5"/>
        <end position="80"/>
    </location>
</feature>
<dbReference type="Proteomes" id="UP001057427">
    <property type="component" value="Segment"/>
</dbReference>
<reference evidence="2" key="1">
    <citation type="submission" date="2022-05" db="EMBL/GenBank/DDBJ databases">
        <authorList>
            <person name="Friedrich I."/>
            <person name="Poehlein A."/>
            <person name="Schneider D."/>
            <person name="Hertel R."/>
            <person name="Daniel R."/>
        </authorList>
    </citation>
    <scope>NUCLEOTIDE SEQUENCE</scope>
</reference>
<proteinExistence type="predicted"/>
<dbReference type="Pfam" id="PF20594">
    <property type="entry name" value="DUF6794"/>
    <property type="match status" value="1"/>
</dbReference>
<evidence type="ECO:0000313" key="2">
    <source>
        <dbReference type="EMBL" id="UTC29922.1"/>
    </source>
</evidence>
<gene>
    <name evidence="2" type="ORF">BAJUN_03200</name>
</gene>
<dbReference type="EMBL" id="ON529858">
    <property type="protein sequence ID" value="UTC29922.1"/>
    <property type="molecule type" value="Genomic_DNA"/>
</dbReference>
<keyword evidence="3" id="KW-1185">Reference proteome</keyword>
<dbReference type="InterPro" id="IPR046744">
    <property type="entry name" value="DUF6794"/>
</dbReference>
<accession>A0A9E7N7K0</accession>